<dbReference type="EMBL" id="CABPRJ010002372">
    <property type="protein sequence ID" value="VVC43792.1"/>
    <property type="molecule type" value="Genomic_DNA"/>
</dbReference>
<sequence length="238" mass="26997">MQVLFKGVELFYYCQRPLLIILLKLSKAKVVMSEEILNAGMFTVQLDTTQNISVVDQCSVIIRYISGTIIHVRSVCIVKCTFSKGIYMVELILKVFNSLNFDPKKCVGNSTDRAANMHPWIFGFSAQLMLSHFKNPEPGLFVELITTLIEIKAIGLIEGLCKYETVLTAQIYLWIFQKTTPLSKYLQGHGATLEEPKLNARDFSSVKESVDNCVVWVNNKLEVKGNKEVSHSFPKYFI</sequence>
<dbReference type="OrthoDB" id="6598850at2759"/>
<protein>
    <submittedName>
        <fullName evidence="1">Uncharacterized protein</fullName>
    </submittedName>
</protein>
<reference evidence="1 2" key="1">
    <citation type="submission" date="2019-08" db="EMBL/GenBank/DDBJ databases">
        <authorList>
            <person name="Alioto T."/>
            <person name="Alioto T."/>
            <person name="Gomez Garrido J."/>
        </authorList>
    </citation>
    <scope>NUCLEOTIDE SEQUENCE [LARGE SCALE GENOMIC DNA]</scope>
</reference>
<name>A0A5E4NJC5_9HEMI</name>
<organism evidence="1 2">
    <name type="scientific">Cinara cedri</name>
    <dbReference type="NCBI Taxonomy" id="506608"/>
    <lineage>
        <taxon>Eukaryota</taxon>
        <taxon>Metazoa</taxon>
        <taxon>Ecdysozoa</taxon>
        <taxon>Arthropoda</taxon>
        <taxon>Hexapoda</taxon>
        <taxon>Insecta</taxon>
        <taxon>Pterygota</taxon>
        <taxon>Neoptera</taxon>
        <taxon>Paraneoptera</taxon>
        <taxon>Hemiptera</taxon>
        <taxon>Sternorrhyncha</taxon>
        <taxon>Aphidomorpha</taxon>
        <taxon>Aphidoidea</taxon>
        <taxon>Aphididae</taxon>
        <taxon>Lachninae</taxon>
        <taxon>Cinara</taxon>
    </lineage>
</organism>
<accession>A0A5E4NJC5</accession>
<dbReference type="AlphaFoldDB" id="A0A5E4NJC5"/>
<dbReference type="Proteomes" id="UP000325440">
    <property type="component" value="Unassembled WGS sequence"/>
</dbReference>
<evidence type="ECO:0000313" key="1">
    <source>
        <dbReference type="EMBL" id="VVC43792.1"/>
    </source>
</evidence>
<gene>
    <name evidence="1" type="ORF">CINCED_3A010399</name>
</gene>
<dbReference type="PANTHER" id="PTHR45749:SF21">
    <property type="entry name" value="DUF4371 DOMAIN-CONTAINING PROTEIN"/>
    <property type="match status" value="1"/>
</dbReference>
<evidence type="ECO:0000313" key="2">
    <source>
        <dbReference type="Proteomes" id="UP000325440"/>
    </source>
</evidence>
<dbReference type="PANTHER" id="PTHR45749">
    <property type="match status" value="1"/>
</dbReference>
<keyword evidence="2" id="KW-1185">Reference proteome</keyword>
<proteinExistence type="predicted"/>